<dbReference type="AlphaFoldDB" id="A0A6A6TLE4"/>
<reference evidence="1" key="1">
    <citation type="journal article" date="2020" name="Stud. Mycol.">
        <title>101 Dothideomycetes genomes: a test case for predicting lifestyles and emergence of pathogens.</title>
        <authorList>
            <person name="Haridas S."/>
            <person name="Albert R."/>
            <person name="Binder M."/>
            <person name="Bloem J."/>
            <person name="Labutti K."/>
            <person name="Salamov A."/>
            <person name="Andreopoulos B."/>
            <person name="Baker S."/>
            <person name="Barry K."/>
            <person name="Bills G."/>
            <person name="Bluhm B."/>
            <person name="Cannon C."/>
            <person name="Castanera R."/>
            <person name="Culley D."/>
            <person name="Daum C."/>
            <person name="Ezra D."/>
            <person name="Gonzalez J."/>
            <person name="Henrissat B."/>
            <person name="Kuo A."/>
            <person name="Liang C."/>
            <person name="Lipzen A."/>
            <person name="Lutzoni F."/>
            <person name="Magnuson J."/>
            <person name="Mondo S."/>
            <person name="Nolan M."/>
            <person name="Ohm R."/>
            <person name="Pangilinan J."/>
            <person name="Park H.-J."/>
            <person name="Ramirez L."/>
            <person name="Alfaro M."/>
            <person name="Sun H."/>
            <person name="Tritt A."/>
            <person name="Yoshinaga Y."/>
            <person name="Zwiers L.-H."/>
            <person name="Turgeon B."/>
            <person name="Goodwin S."/>
            <person name="Spatafora J."/>
            <person name="Crous P."/>
            <person name="Grigoriev I."/>
        </authorList>
    </citation>
    <scope>NUCLEOTIDE SEQUENCE</scope>
    <source>
        <strain evidence="1">CBS 122681</strain>
    </source>
</reference>
<sequence>MDATGNRTRPASPFLRLPPHIRKKIYVYLLPIHPGESVTTINYDLAWPFLQHPSSTTFTPHQLDLCKCPQQAQEHIYTRYLCHAPKVCIHPKSAPYWILEEPGPAFNILRPASEAEEMQRPDAGVIRLNRMLYEETLPLLYSGRNFLLLTGICSRGRYQAHATLIWLSTISPTARAHITSISLLVQSNEEDCRDEDAPEAYRKLAKYVVQNLGNCKHVCVNVWPSLIELGAFSELFRREDMCVILKEHHGQKRTHEFRDRKAFMRFLAK</sequence>
<accession>A0A6A6TLE4</accession>
<dbReference type="PANTHER" id="PTHR42085:SF1">
    <property type="entry name" value="F-BOX DOMAIN-CONTAINING PROTEIN"/>
    <property type="match status" value="1"/>
</dbReference>
<dbReference type="OrthoDB" id="3750348at2759"/>
<dbReference type="EMBL" id="MU004298">
    <property type="protein sequence ID" value="KAF2660660.1"/>
    <property type="molecule type" value="Genomic_DNA"/>
</dbReference>
<gene>
    <name evidence="1" type="ORF">K491DRAFT_588799</name>
</gene>
<evidence type="ECO:0000313" key="2">
    <source>
        <dbReference type="Proteomes" id="UP000799324"/>
    </source>
</evidence>
<evidence type="ECO:0000313" key="1">
    <source>
        <dbReference type="EMBL" id="KAF2660660.1"/>
    </source>
</evidence>
<protein>
    <submittedName>
        <fullName evidence="1">Uncharacterized protein</fullName>
    </submittedName>
</protein>
<dbReference type="PANTHER" id="PTHR42085">
    <property type="entry name" value="F-BOX DOMAIN-CONTAINING PROTEIN"/>
    <property type="match status" value="1"/>
</dbReference>
<proteinExistence type="predicted"/>
<keyword evidence="2" id="KW-1185">Reference proteome</keyword>
<dbReference type="InterPro" id="IPR038883">
    <property type="entry name" value="AN11006-like"/>
</dbReference>
<organism evidence="1 2">
    <name type="scientific">Lophiostoma macrostomum CBS 122681</name>
    <dbReference type="NCBI Taxonomy" id="1314788"/>
    <lineage>
        <taxon>Eukaryota</taxon>
        <taxon>Fungi</taxon>
        <taxon>Dikarya</taxon>
        <taxon>Ascomycota</taxon>
        <taxon>Pezizomycotina</taxon>
        <taxon>Dothideomycetes</taxon>
        <taxon>Pleosporomycetidae</taxon>
        <taxon>Pleosporales</taxon>
        <taxon>Lophiostomataceae</taxon>
        <taxon>Lophiostoma</taxon>
    </lineage>
</organism>
<name>A0A6A6TLE4_9PLEO</name>
<dbReference type="Proteomes" id="UP000799324">
    <property type="component" value="Unassembled WGS sequence"/>
</dbReference>